<dbReference type="Gene3D" id="3.40.50.300">
    <property type="entry name" value="P-loop containing nucleotide triphosphate hydrolases"/>
    <property type="match status" value="1"/>
</dbReference>
<proteinExistence type="predicted"/>
<evidence type="ECO:0000256" key="1">
    <source>
        <dbReference type="SAM" id="Phobius"/>
    </source>
</evidence>
<comment type="caution">
    <text evidence="2">The sequence shown here is derived from an EMBL/GenBank/DDBJ whole genome shotgun (WGS) entry which is preliminary data.</text>
</comment>
<evidence type="ECO:0000313" key="2">
    <source>
        <dbReference type="EMBL" id="KAF6145904.1"/>
    </source>
</evidence>
<feature type="transmembrane region" description="Helical" evidence="1">
    <location>
        <begin position="92"/>
        <end position="112"/>
    </location>
</feature>
<name>A0A7J7LTN9_9MAGN</name>
<dbReference type="OrthoDB" id="14833at2759"/>
<sequence length="186" mass="21553">MKVLDKFKASNPNLNIQGFYNSDIRDGPERVGFQVVMLDGRRGYFASSKDSWFDCDWKKIEDFVDIMLTAGFGEVLIILFFMLQKYFCEFDITFLIMGLQAAVYALLITVIGTRFTSCDEERNDPSKVHIVLSPKLNLLLDSIETQLNTRNPKLLTWFKMVKLPNLALYFIPLFKKSSEYGRRFVS</sequence>
<dbReference type="AlphaFoldDB" id="A0A7J7LTN9"/>
<accession>A0A7J7LTN9</accession>
<dbReference type="EMBL" id="JACGCM010002027">
    <property type="protein sequence ID" value="KAF6145904.1"/>
    <property type="molecule type" value="Genomic_DNA"/>
</dbReference>
<dbReference type="GO" id="GO:0017111">
    <property type="term" value="F:ribonucleoside triphosphate phosphatase activity"/>
    <property type="evidence" value="ECO:0007669"/>
    <property type="project" value="InterPro"/>
</dbReference>
<dbReference type="InterPro" id="IPR027417">
    <property type="entry name" value="P-loop_NTPase"/>
</dbReference>
<keyword evidence="1" id="KW-1133">Transmembrane helix</keyword>
<protein>
    <submittedName>
        <fullName evidence="2">Uncharacterized protein</fullName>
    </submittedName>
</protein>
<keyword evidence="1" id="KW-0472">Membrane</keyword>
<keyword evidence="3" id="KW-1185">Reference proteome</keyword>
<reference evidence="2 3" key="1">
    <citation type="journal article" date="2020" name="IScience">
        <title>Genome Sequencing of the Endangered Kingdonia uniflora (Circaeasteraceae, Ranunculales) Reveals Potential Mechanisms of Evolutionary Specialization.</title>
        <authorList>
            <person name="Sun Y."/>
            <person name="Deng T."/>
            <person name="Zhang A."/>
            <person name="Moore M.J."/>
            <person name="Landis J.B."/>
            <person name="Lin N."/>
            <person name="Zhang H."/>
            <person name="Zhang X."/>
            <person name="Huang J."/>
            <person name="Zhang X."/>
            <person name="Sun H."/>
            <person name="Wang H."/>
        </authorList>
    </citation>
    <scope>NUCLEOTIDE SEQUENCE [LARGE SCALE GENOMIC DNA]</scope>
    <source>
        <strain evidence="2">TB1705</strain>
        <tissue evidence="2">Leaf</tissue>
    </source>
</reference>
<gene>
    <name evidence="2" type="ORF">GIB67_028899</name>
</gene>
<dbReference type="Pfam" id="PF03266">
    <property type="entry name" value="NTPase_1"/>
    <property type="match status" value="1"/>
</dbReference>
<feature type="transmembrane region" description="Helical" evidence="1">
    <location>
        <begin position="66"/>
        <end position="86"/>
    </location>
</feature>
<dbReference type="InterPro" id="IPR004948">
    <property type="entry name" value="Nuc-triphosphatase_THEP1"/>
</dbReference>
<organism evidence="2 3">
    <name type="scientific">Kingdonia uniflora</name>
    <dbReference type="NCBI Taxonomy" id="39325"/>
    <lineage>
        <taxon>Eukaryota</taxon>
        <taxon>Viridiplantae</taxon>
        <taxon>Streptophyta</taxon>
        <taxon>Embryophyta</taxon>
        <taxon>Tracheophyta</taxon>
        <taxon>Spermatophyta</taxon>
        <taxon>Magnoliopsida</taxon>
        <taxon>Ranunculales</taxon>
        <taxon>Circaeasteraceae</taxon>
        <taxon>Kingdonia</taxon>
    </lineage>
</organism>
<dbReference type="Proteomes" id="UP000541444">
    <property type="component" value="Unassembled WGS sequence"/>
</dbReference>
<evidence type="ECO:0000313" key="3">
    <source>
        <dbReference type="Proteomes" id="UP000541444"/>
    </source>
</evidence>
<keyword evidence="1" id="KW-0812">Transmembrane</keyword>